<evidence type="ECO:0000256" key="1">
    <source>
        <dbReference type="ARBA" id="ARBA00004191"/>
    </source>
</evidence>
<keyword evidence="5 6" id="KW-1015">Disulfide bond</keyword>
<gene>
    <name evidence="7" type="ORF">BDQ12DRAFT_739655</name>
</gene>
<dbReference type="OrthoDB" id="4225815at2759"/>
<evidence type="ECO:0000256" key="2">
    <source>
        <dbReference type="ARBA" id="ARBA00010446"/>
    </source>
</evidence>
<feature type="chain" id="PRO_5023111646" description="Hydrophobin" evidence="6">
    <location>
        <begin position="23"/>
        <end position="112"/>
    </location>
</feature>
<dbReference type="InterPro" id="IPR001338">
    <property type="entry name" value="Class_I_Hydrophobin"/>
</dbReference>
<keyword evidence="6" id="KW-0732">Signal</keyword>
<evidence type="ECO:0000313" key="8">
    <source>
        <dbReference type="Proteomes" id="UP000308652"/>
    </source>
</evidence>
<name>A0A5C3LFY8_9AGAR</name>
<keyword evidence="3 6" id="KW-0134">Cell wall</keyword>
<dbReference type="CDD" id="cd23507">
    <property type="entry name" value="hydrophobin_I"/>
    <property type="match status" value="1"/>
</dbReference>
<evidence type="ECO:0000313" key="7">
    <source>
        <dbReference type="EMBL" id="TFK32034.1"/>
    </source>
</evidence>
<keyword evidence="4 6" id="KW-0964">Secreted</keyword>
<dbReference type="GO" id="GO:0005199">
    <property type="term" value="F:structural constituent of cell wall"/>
    <property type="evidence" value="ECO:0007669"/>
    <property type="project" value="InterPro"/>
</dbReference>
<comment type="similarity">
    <text evidence="2 6">Belongs to the fungal hydrophobin family.</text>
</comment>
<keyword evidence="8" id="KW-1185">Reference proteome</keyword>
<feature type="signal peptide" evidence="6">
    <location>
        <begin position="1"/>
        <end position="22"/>
    </location>
</feature>
<evidence type="ECO:0000256" key="5">
    <source>
        <dbReference type="ARBA" id="ARBA00023157"/>
    </source>
</evidence>
<dbReference type="Proteomes" id="UP000308652">
    <property type="component" value="Unassembled WGS sequence"/>
</dbReference>
<dbReference type="GO" id="GO:0009277">
    <property type="term" value="C:fungal-type cell wall"/>
    <property type="evidence" value="ECO:0007669"/>
    <property type="project" value="InterPro"/>
</dbReference>
<reference evidence="7 8" key="1">
    <citation type="journal article" date="2019" name="Nat. Ecol. Evol.">
        <title>Megaphylogeny resolves global patterns of mushroom evolution.</title>
        <authorList>
            <person name="Varga T."/>
            <person name="Krizsan K."/>
            <person name="Foldi C."/>
            <person name="Dima B."/>
            <person name="Sanchez-Garcia M."/>
            <person name="Sanchez-Ramirez S."/>
            <person name="Szollosi G.J."/>
            <person name="Szarkandi J.G."/>
            <person name="Papp V."/>
            <person name="Albert L."/>
            <person name="Andreopoulos W."/>
            <person name="Angelini C."/>
            <person name="Antonin V."/>
            <person name="Barry K.W."/>
            <person name="Bougher N.L."/>
            <person name="Buchanan P."/>
            <person name="Buyck B."/>
            <person name="Bense V."/>
            <person name="Catcheside P."/>
            <person name="Chovatia M."/>
            <person name="Cooper J."/>
            <person name="Damon W."/>
            <person name="Desjardin D."/>
            <person name="Finy P."/>
            <person name="Geml J."/>
            <person name="Haridas S."/>
            <person name="Hughes K."/>
            <person name="Justo A."/>
            <person name="Karasinski D."/>
            <person name="Kautmanova I."/>
            <person name="Kiss B."/>
            <person name="Kocsube S."/>
            <person name="Kotiranta H."/>
            <person name="LaButti K.M."/>
            <person name="Lechner B.E."/>
            <person name="Liimatainen K."/>
            <person name="Lipzen A."/>
            <person name="Lukacs Z."/>
            <person name="Mihaltcheva S."/>
            <person name="Morgado L.N."/>
            <person name="Niskanen T."/>
            <person name="Noordeloos M.E."/>
            <person name="Ohm R.A."/>
            <person name="Ortiz-Santana B."/>
            <person name="Ovrebo C."/>
            <person name="Racz N."/>
            <person name="Riley R."/>
            <person name="Savchenko A."/>
            <person name="Shiryaev A."/>
            <person name="Soop K."/>
            <person name="Spirin V."/>
            <person name="Szebenyi C."/>
            <person name="Tomsovsky M."/>
            <person name="Tulloss R.E."/>
            <person name="Uehling J."/>
            <person name="Grigoriev I.V."/>
            <person name="Vagvolgyi C."/>
            <person name="Papp T."/>
            <person name="Martin F.M."/>
            <person name="Miettinen O."/>
            <person name="Hibbett D.S."/>
            <person name="Nagy L.G."/>
        </authorList>
    </citation>
    <scope>NUCLEOTIDE SEQUENCE [LARGE SCALE GENOMIC DNA]</scope>
    <source>
        <strain evidence="7 8">CBS 166.37</strain>
    </source>
</reference>
<dbReference type="AlphaFoldDB" id="A0A5C3LFY8"/>
<organism evidence="7 8">
    <name type="scientific">Crucibulum laeve</name>
    <dbReference type="NCBI Taxonomy" id="68775"/>
    <lineage>
        <taxon>Eukaryota</taxon>
        <taxon>Fungi</taxon>
        <taxon>Dikarya</taxon>
        <taxon>Basidiomycota</taxon>
        <taxon>Agaricomycotina</taxon>
        <taxon>Agaricomycetes</taxon>
        <taxon>Agaricomycetidae</taxon>
        <taxon>Agaricales</taxon>
        <taxon>Agaricineae</taxon>
        <taxon>Nidulariaceae</taxon>
        <taxon>Crucibulum</taxon>
    </lineage>
</organism>
<accession>A0A5C3LFY8</accession>
<proteinExistence type="inferred from homology"/>
<evidence type="ECO:0000256" key="4">
    <source>
        <dbReference type="ARBA" id="ARBA00022525"/>
    </source>
</evidence>
<dbReference type="Pfam" id="PF01185">
    <property type="entry name" value="Hydrophobin"/>
    <property type="match status" value="1"/>
</dbReference>
<evidence type="ECO:0000256" key="6">
    <source>
        <dbReference type="RuleBase" id="RU365009"/>
    </source>
</evidence>
<comment type="subcellular location">
    <subcellularLocation>
        <location evidence="1 6">Secreted</location>
        <location evidence="1 6">Cell wall</location>
    </subcellularLocation>
</comment>
<dbReference type="EMBL" id="ML213690">
    <property type="protein sequence ID" value="TFK32034.1"/>
    <property type="molecule type" value="Genomic_DNA"/>
</dbReference>
<sequence>MFARVSTLFLFMFVALPLLATATAIPRADTCSTGTVQCCNSVQSANSGAVSLLAGLLGIVLGPITGQVGLTCSPLSVIGIGSNSCNAQTVCCTGNSFSGLIVLGCTPINLNL</sequence>
<dbReference type="SMART" id="SM00075">
    <property type="entry name" value="HYDRO"/>
    <property type="match status" value="1"/>
</dbReference>
<evidence type="ECO:0000256" key="3">
    <source>
        <dbReference type="ARBA" id="ARBA00022512"/>
    </source>
</evidence>
<protein>
    <recommendedName>
        <fullName evidence="6">Hydrophobin</fullName>
    </recommendedName>
</protein>